<organism evidence="1 2">
    <name type="scientific">Dreissena polymorpha</name>
    <name type="common">Zebra mussel</name>
    <name type="synonym">Mytilus polymorpha</name>
    <dbReference type="NCBI Taxonomy" id="45954"/>
    <lineage>
        <taxon>Eukaryota</taxon>
        <taxon>Metazoa</taxon>
        <taxon>Spiralia</taxon>
        <taxon>Lophotrochozoa</taxon>
        <taxon>Mollusca</taxon>
        <taxon>Bivalvia</taxon>
        <taxon>Autobranchia</taxon>
        <taxon>Heteroconchia</taxon>
        <taxon>Euheterodonta</taxon>
        <taxon>Imparidentia</taxon>
        <taxon>Neoheterodontei</taxon>
        <taxon>Myida</taxon>
        <taxon>Dreissenoidea</taxon>
        <taxon>Dreissenidae</taxon>
        <taxon>Dreissena</taxon>
    </lineage>
</organism>
<feature type="non-terminal residue" evidence="1">
    <location>
        <position position="65"/>
    </location>
</feature>
<gene>
    <name evidence="1" type="ORF">DPMN_163257</name>
</gene>
<reference evidence="1" key="1">
    <citation type="journal article" date="2019" name="bioRxiv">
        <title>The Genome of the Zebra Mussel, Dreissena polymorpha: A Resource for Invasive Species Research.</title>
        <authorList>
            <person name="McCartney M.A."/>
            <person name="Auch B."/>
            <person name="Kono T."/>
            <person name="Mallez S."/>
            <person name="Zhang Y."/>
            <person name="Obille A."/>
            <person name="Becker A."/>
            <person name="Abrahante J.E."/>
            <person name="Garbe J."/>
            <person name="Badalamenti J.P."/>
            <person name="Herman A."/>
            <person name="Mangelson H."/>
            <person name="Liachko I."/>
            <person name="Sullivan S."/>
            <person name="Sone E.D."/>
            <person name="Koren S."/>
            <person name="Silverstein K.A.T."/>
            <person name="Beckman K.B."/>
            <person name="Gohl D.M."/>
        </authorList>
    </citation>
    <scope>NUCLEOTIDE SEQUENCE</scope>
    <source>
        <strain evidence="1">Duluth1</strain>
        <tissue evidence="1">Whole animal</tissue>
    </source>
</reference>
<name>A0A9D4ERS3_DREPO</name>
<proteinExistence type="predicted"/>
<evidence type="ECO:0000313" key="1">
    <source>
        <dbReference type="EMBL" id="KAH3785172.1"/>
    </source>
</evidence>
<keyword evidence="2" id="KW-1185">Reference proteome</keyword>
<reference evidence="1" key="2">
    <citation type="submission" date="2020-11" db="EMBL/GenBank/DDBJ databases">
        <authorList>
            <person name="McCartney M.A."/>
            <person name="Auch B."/>
            <person name="Kono T."/>
            <person name="Mallez S."/>
            <person name="Becker A."/>
            <person name="Gohl D.M."/>
            <person name="Silverstein K.A.T."/>
            <person name="Koren S."/>
            <person name="Bechman K.B."/>
            <person name="Herman A."/>
            <person name="Abrahante J.E."/>
            <person name="Garbe J."/>
        </authorList>
    </citation>
    <scope>NUCLEOTIDE SEQUENCE</scope>
    <source>
        <strain evidence="1">Duluth1</strain>
        <tissue evidence="1">Whole animal</tissue>
    </source>
</reference>
<dbReference type="AlphaFoldDB" id="A0A9D4ERS3"/>
<protein>
    <submittedName>
        <fullName evidence="1">Uncharacterized protein</fullName>
    </submittedName>
</protein>
<comment type="caution">
    <text evidence="1">The sequence shown here is derived from an EMBL/GenBank/DDBJ whole genome shotgun (WGS) entry which is preliminary data.</text>
</comment>
<dbReference type="Proteomes" id="UP000828390">
    <property type="component" value="Unassembled WGS sequence"/>
</dbReference>
<evidence type="ECO:0000313" key="2">
    <source>
        <dbReference type="Proteomes" id="UP000828390"/>
    </source>
</evidence>
<dbReference type="EMBL" id="JAIWYP010000008">
    <property type="protein sequence ID" value="KAH3785172.1"/>
    <property type="molecule type" value="Genomic_DNA"/>
</dbReference>
<accession>A0A9D4ERS3</accession>
<sequence length="65" mass="7582">FLPLCITSDDCFKSICADGFRTECVDRICTCSDQYDCYFHADCHDTVNLKCPQAWHCMDNRCHCY</sequence>